<feature type="domain" description="Methyltransferase type 11" evidence="1">
    <location>
        <begin position="42"/>
        <end position="137"/>
    </location>
</feature>
<evidence type="ECO:0000313" key="3">
    <source>
        <dbReference type="Proteomes" id="UP000678228"/>
    </source>
</evidence>
<dbReference type="InterPro" id="IPR029063">
    <property type="entry name" value="SAM-dependent_MTases_sf"/>
</dbReference>
<dbReference type="InterPro" id="IPR013216">
    <property type="entry name" value="Methyltransf_11"/>
</dbReference>
<dbReference type="PANTHER" id="PTHR43591:SF110">
    <property type="entry name" value="RHODANESE DOMAIN-CONTAINING PROTEIN"/>
    <property type="match status" value="1"/>
</dbReference>
<protein>
    <submittedName>
        <fullName evidence="2">Class I SAM-dependent methyltransferase</fullName>
    </submittedName>
</protein>
<dbReference type="EMBL" id="JAGKSQ010000002">
    <property type="protein sequence ID" value="MBP3950383.1"/>
    <property type="molecule type" value="Genomic_DNA"/>
</dbReference>
<name>A0A941APR2_9BACI</name>
<sequence length="238" mass="27294">MNSISYIDCIAQLGVGSSHPGGLHSSKEILLSEPIDNKMKILDLGCGTGVTSELLAKTFQCEMYAIDQHPIMLEKAQQRFQTVEEKINLFDASIEQLPFEDESFDYVISESVLSFVQLEQVLEECYRVLKNDGVLIVHEMTLLAPLEMKDIETLKNFYQVHQILLPDEWDLIFAEKKFSDVKRLDFHSWKSNKTPANEIILSESIDPRIYDVLEQHEKVMEQYSTKIGSGIFRCVKKV</sequence>
<dbReference type="PANTHER" id="PTHR43591">
    <property type="entry name" value="METHYLTRANSFERASE"/>
    <property type="match status" value="1"/>
</dbReference>
<keyword evidence="2" id="KW-0489">Methyltransferase</keyword>
<gene>
    <name evidence="2" type="ORF">J7W16_04505</name>
</gene>
<dbReference type="AlphaFoldDB" id="A0A941APR2"/>
<dbReference type="Gene3D" id="3.40.50.150">
    <property type="entry name" value="Vaccinia Virus protein VP39"/>
    <property type="match status" value="1"/>
</dbReference>
<organism evidence="2 3">
    <name type="scientific">Halalkalibacter suaedae</name>
    <dbReference type="NCBI Taxonomy" id="2822140"/>
    <lineage>
        <taxon>Bacteria</taxon>
        <taxon>Bacillati</taxon>
        <taxon>Bacillota</taxon>
        <taxon>Bacilli</taxon>
        <taxon>Bacillales</taxon>
        <taxon>Bacillaceae</taxon>
        <taxon>Halalkalibacter</taxon>
    </lineage>
</organism>
<dbReference type="GO" id="GO:0032259">
    <property type="term" value="P:methylation"/>
    <property type="evidence" value="ECO:0007669"/>
    <property type="project" value="UniProtKB-KW"/>
</dbReference>
<accession>A0A941APR2</accession>
<comment type="caution">
    <text evidence="2">The sequence shown here is derived from an EMBL/GenBank/DDBJ whole genome shotgun (WGS) entry which is preliminary data.</text>
</comment>
<keyword evidence="2" id="KW-0808">Transferase</keyword>
<dbReference type="SUPFAM" id="SSF53335">
    <property type="entry name" value="S-adenosyl-L-methionine-dependent methyltransferases"/>
    <property type="match status" value="1"/>
</dbReference>
<keyword evidence="3" id="KW-1185">Reference proteome</keyword>
<evidence type="ECO:0000259" key="1">
    <source>
        <dbReference type="Pfam" id="PF08241"/>
    </source>
</evidence>
<evidence type="ECO:0000313" key="2">
    <source>
        <dbReference type="EMBL" id="MBP3950383.1"/>
    </source>
</evidence>
<dbReference type="Proteomes" id="UP000678228">
    <property type="component" value="Unassembled WGS sequence"/>
</dbReference>
<reference evidence="2" key="1">
    <citation type="submission" date="2021-03" db="EMBL/GenBank/DDBJ databases">
        <title>Bacillus suaedae sp. nov., isolated from Suaeda aralocaspica.</title>
        <authorList>
            <person name="Lei R.F.R."/>
        </authorList>
    </citation>
    <scope>NUCLEOTIDE SEQUENCE</scope>
    <source>
        <strain evidence="2">YZJH907-2</strain>
    </source>
</reference>
<dbReference type="GO" id="GO:0008757">
    <property type="term" value="F:S-adenosylmethionine-dependent methyltransferase activity"/>
    <property type="evidence" value="ECO:0007669"/>
    <property type="project" value="InterPro"/>
</dbReference>
<dbReference type="CDD" id="cd02440">
    <property type="entry name" value="AdoMet_MTases"/>
    <property type="match status" value="1"/>
</dbReference>
<dbReference type="RefSeq" id="WP_210596032.1">
    <property type="nucleotide sequence ID" value="NZ_JAGKSQ010000002.1"/>
</dbReference>
<dbReference type="Pfam" id="PF08241">
    <property type="entry name" value="Methyltransf_11"/>
    <property type="match status" value="1"/>
</dbReference>
<proteinExistence type="predicted"/>